<organism evidence="12 13">
    <name type="scientific">Discostella pseudostelligera</name>
    <dbReference type="NCBI Taxonomy" id="259834"/>
    <lineage>
        <taxon>Eukaryota</taxon>
        <taxon>Sar</taxon>
        <taxon>Stramenopiles</taxon>
        <taxon>Ochrophyta</taxon>
        <taxon>Bacillariophyta</taxon>
        <taxon>Coscinodiscophyceae</taxon>
        <taxon>Thalassiosirophycidae</taxon>
        <taxon>Stephanodiscales</taxon>
        <taxon>Stephanodiscaceae</taxon>
        <taxon>Discostella</taxon>
    </lineage>
</organism>
<dbReference type="GO" id="GO:0004252">
    <property type="term" value="F:serine-type endopeptidase activity"/>
    <property type="evidence" value="ECO:0007669"/>
    <property type="project" value="UniProtKB-UniRule"/>
</dbReference>
<evidence type="ECO:0000256" key="2">
    <source>
        <dbReference type="ARBA" id="ARBA00022670"/>
    </source>
</evidence>
<feature type="active site" description="Charge relay system" evidence="7 8">
    <location>
        <position position="174"/>
    </location>
</feature>
<dbReference type="EMBL" id="JALLBG020000283">
    <property type="protein sequence ID" value="KAL3756959.1"/>
    <property type="molecule type" value="Genomic_DNA"/>
</dbReference>
<evidence type="ECO:0000313" key="12">
    <source>
        <dbReference type="EMBL" id="KAL3756959.1"/>
    </source>
</evidence>
<keyword evidence="10" id="KW-0732">Signal</keyword>
<dbReference type="InterPro" id="IPR037045">
    <property type="entry name" value="S8pro/Inhibitor_I9_sf"/>
</dbReference>
<comment type="catalytic activity">
    <reaction evidence="5">
        <text>Hydrolysis of proteins with broad specificity for peptide bonds, and a preference for a large uncharged residue in P1. Hydrolyzes peptide amides.</text>
        <dbReference type="EC" id="3.4.21.62"/>
    </reaction>
</comment>
<evidence type="ECO:0000256" key="6">
    <source>
        <dbReference type="ARBA" id="ARBA00023619"/>
    </source>
</evidence>
<evidence type="ECO:0000256" key="9">
    <source>
        <dbReference type="RuleBase" id="RU003355"/>
    </source>
</evidence>
<dbReference type="PROSITE" id="PS00138">
    <property type="entry name" value="SUBTILASE_SER"/>
    <property type="match status" value="1"/>
</dbReference>
<dbReference type="PROSITE" id="PS51892">
    <property type="entry name" value="SUBTILASE"/>
    <property type="match status" value="1"/>
</dbReference>
<evidence type="ECO:0000256" key="3">
    <source>
        <dbReference type="ARBA" id="ARBA00022801"/>
    </source>
</evidence>
<dbReference type="InterPro" id="IPR023828">
    <property type="entry name" value="Peptidase_S8_Ser-AS"/>
</dbReference>
<sequence>MIVSGLIQNILTVVIAIVAASTQPTANAMISEQTMEPIDLASSTASDTTTYIISFKDKGQSPAKRCEALAKSNRGVVQYVYEQVLNGCSLTVPVGDAPAAFNAFKKNPTVSMVEEDQVMSIDDPNEEQLFNSTNRMLQAQVPSWGLDRINQCARPLDDQESKQDASDVTVFIIDTGIYAAHEEFAAAIGVADVCHASFIAGGDALNDDNGHGTHVAGTTCGAKYGVSFKCKLCAVKVLSGSGSGSTAGVIAGVNHVAAQCRVLGGLCVANMSLGGGKSSALNTAVNAAVSAGVVMVVAAGNSNKDACSYSPASATSAITVGSTTNTDTDARSSFSNKGKCVDVYAPGSGITSSWISSPVASRLLSGTSMASPHVAGIAAAIRSSNKQWNPTQVRDAIVNSAALPSSGINLAVVDDIDCQQRRKLIRNRHAIA</sequence>
<dbReference type="GO" id="GO:0006508">
    <property type="term" value="P:proteolysis"/>
    <property type="evidence" value="ECO:0007669"/>
    <property type="project" value="UniProtKB-KW"/>
</dbReference>
<feature type="chain" id="PRO_5044866604" description="subtilisin" evidence="10">
    <location>
        <begin position="29"/>
        <end position="432"/>
    </location>
</feature>
<evidence type="ECO:0000313" key="13">
    <source>
        <dbReference type="Proteomes" id="UP001530293"/>
    </source>
</evidence>
<reference evidence="12 13" key="1">
    <citation type="submission" date="2024-10" db="EMBL/GenBank/DDBJ databases">
        <title>Updated reference genomes for cyclostephanoid diatoms.</title>
        <authorList>
            <person name="Roberts W.R."/>
            <person name="Alverson A.J."/>
        </authorList>
    </citation>
    <scope>NUCLEOTIDE SEQUENCE [LARGE SCALE GENOMIC DNA]</scope>
    <source>
        <strain evidence="12 13">AJA232-27</strain>
    </source>
</reference>
<keyword evidence="2 8" id="KW-0645">Protease</keyword>
<evidence type="ECO:0000256" key="7">
    <source>
        <dbReference type="PIRSR" id="PIRSR615500-1"/>
    </source>
</evidence>
<dbReference type="InterPro" id="IPR050131">
    <property type="entry name" value="Peptidase_S8_subtilisin-like"/>
</dbReference>
<evidence type="ECO:0000256" key="10">
    <source>
        <dbReference type="SAM" id="SignalP"/>
    </source>
</evidence>
<dbReference type="InterPro" id="IPR023827">
    <property type="entry name" value="Peptidase_S8_Asp-AS"/>
</dbReference>
<dbReference type="Proteomes" id="UP001530293">
    <property type="component" value="Unassembled WGS sequence"/>
</dbReference>
<dbReference type="InterPro" id="IPR000209">
    <property type="entry name" value="Peptidase_S8/S53_dom"/>
</dbReference>
<evidence type="ECO:0000256" key="1">
    <source>
        <dbReference type="ARBA" id="ARBA00011073"/>
    </source>
</evidence>
<dbReference type="PANTHER" id="PTHR43806">
    <property type="entry name" value="PEPTIDASE S8"/>
    <property type="match status" value="1"/>
</dbReference>
<name>A0ABD3M2J2_9STRA</name>
<dbReference type="Pfam" id="PF00082">
    <property type="entry name" value="Peptidase_S8"/>
    <property type="match status" value="1"/>
</dbReference>
<accession>A0ABD3M2J2</accession>
<dbReference type="PRINTS" id="PR00723">
    <property type="entry name" value="SUBTILISIN"/>
</dbReference>
<keyword evidence="13" id="KW-1185">Reference proteome</keyword>
<dbReference type="SUPFAM" id="SSF52743">
    <property type="entry name" value="Subtilisin-like"/>
    <property type="match status" value="1"/>
</dbReference>
<gene>
    <name evidence="12" type="ORF">ACHAWU_007338</name>
</gene>
<keyword evidence="3 8" id="KW-0378">Hydrolase</keyword>
<dbReference type="FunFam" id="3.40.50.200:FF:000014">
    <property type="entry name" value="Proteinase K"/>
    <property type="match status" value="1"/>
</dbReference>
<feature type="active site" description="Charge relay system" evidence="7 8">
    <location>
        <position position="211"/>
    </location>
</feature>
<dbReference type="InterPro" id="IPR015500">
    <property type="entry name" value="Peptidase_S8_subtilisin-rel"/>
</dbReference>
<evidence type="ECO:0000256" key="4">
    <source>
        <dbReference type="ARBA" id="ARBA00022825"/>
    </source>
</evidence>
<feature type="active site" description="Charge relay system" evidence="7 8">
    <location>
        <position position="368"/>
    </location>
</feature>
<dbReference type="PROSITE" id="PS00136">
    <property type="entry name" value="SUBTILASE_ASP"/>
    <property type="match status" value="1"/>
</dbReference>
<dbReference type="CDD" id="cd04077">
    <property type="entry name" value="Peptidases_S8_PCSK9_ProteinaseK_like"/>
    <property type="match status" value="1"/>
</dbReference>
<dbReference type="Gene3D" id="3.30.70.80">
    <property type="entry name" value="Peptidase S8 propeptide/proteinase inhibitor I9"/>
    <property type="match status" value="1"/>
</dbReference>
<dbReference type="InterPro" id="IPR034193">
    <property type="entry name" value="PCSK9_ProteinaseK-like"/>
</dbReference>
<comment type="caution">
    <text evidence="12">The sequence shown here is derived from an EMBL/GenBank/DDBJ whole genome shotgun (WGS) entry which is preliminary data.</text>
</comment>
<dbReference type="PANTHER" id="PTHR43806:SF11">
    <property type="entry name" value="CEREVISIN-RELATED"/>
    <property type="match status" value="1"/>
</dbReference>
<dbReference type="EC" id="3.4.21.62" evidence="6"/>
<dbReference type="AlphaFoldDB" id="A0ABD3M2J2"/>
<feature type="signal peptide" evidence="10">
    <location>
        <begin position="1"/>
        <end position="28"/>
    </location>
</feature>
<comment type="similarity">
    <text evidence="1 8 9">Belongs to the peptidase S8 family.</text>
</comment>
<dbReference type="Gene3D" id="3.40.50.200">
    <property type="entry name" value="Peptidase S8/S53 domain"/>
    <property type="match status" value="1"/>
</dbReference>
<evidence type="ECO:0000256" key="5">
    <source>
        <dbReference type="ARBA" id="ARBA00023529"/>
    </source>
</evidence>
<feature type="domain" description="Peptidase S8/S53" evidence="11">
    <location>
        <begin position="166"/>
        <end position="402"/>
    </location>
</feature>
<protein>
    <recommendedName>
        <fullName evidence="6">subtilisin</fullName>
        <ecNumber evidence="6">3.4.21.62</ecNumber>
    </recommendedName>
</protein>
<evidence type="ECO:0000259" key="11">
    <source>
        <dbReference type="Pfam" id="PF00082"/>
    </source>
</evidence>
<evidence type="ECO:0000256" key="8">
    <source>
        <dbReference type="PROSITE-ProRule" id="PRU01240"/>
    </source>
</evidence>
<proteinExistence type="inferred from homology"/>
<dbReference type="InterPro" id="IPR036852">
    <property type="entry name" value="Peptidase_S8/S53_dom_sf"/>
</dbReference>
<keyword evidence="4 8" id="KW-0720">Serine protease</keyword>